<evidence type="ECO:0000256" key="5">
    <source>
        <dbReference type="ARBA" id="ARBA00023136"/>
    </source>
</evidence>
<dbReference type="PATRIC" id="fig|991905.3.peg.459"/>
<comment type="subcellular location">
    <subcellularLocation>
        <location evidence="1">Cell membrane</location>
        <topology evidence="1">Multi-pass membrane protein</topology>
    </subcellularLocation>
</comment>
<dbReference type="STRING" id="991905.SL003B_0449"/>
<reference evidence="7 8" key="1">
    <citation type="journal article" date="2011" name="J. Bacteriol.">
        <title>Complete genome sequence of Polymorphum gilvum SL003B-26A1T, a crude oil-degrading bacterium from oil-polluted saline soil.</title>
        <authorList>
            <person name="Li S.G."/>
            <person name="Tang Y.Q."/>
            <person name="Nie Y."/>
            <person name="Cai M."/>
            <person name="Wu X.L."/>
        </authorList>
    </citation>
    <scope>NUCLEOTIDE SEQUENCE [LARGE SCALE GENOMIC DNA]</scope>
    <source>
        <strain evidence="8">LMG 25793 / CGMCC 1.9160 / SL003B-26A1</strain>
    </source>
</reference>
<dbReference type="HOGENOM" id="CLU_045539_4_3_5"/>
<dbReference type="KEGG" id="pgv:SL003B_0449"/>
<gene>
    <name evidence="7" type="ordered locus">SL003B_0449</name>
</gene>
<sequence>MTLSKRLVIGYRVLGDALGHFNRDDGWAMASHVALSSLLALFPLLIFIAALAGFLGLTGTAARVSELIFEAWPEQVAAPVANEIKKVLTVPRGDLLTFGVVAALWFASNGVEAVRVALNRAYRVIDTRPFVLLRLQSILLVLLCSIGLIAFTFLMVLAPLALAAAHAWFPWLADFAGRINAVRYGAASLVAVAGLIVVHAVLPAGRRRFVDILPGVAATLALWLAAGAAFGAYLAGYADYVSTYAGLAGVMSALVFLYIVALALLIGGELNAALIRQRDLRRETAGAGAGG</sequence>
<organism evidence="7 8">
    <name type="scientific">Polymorphum gilvum (strain LMG 25793 / CGMCC 1.9160 / SL003B-26A1)</name>
    <dbReference type="NCBI Taxonomy" id="991905"/>
    <lineage>
        <taxon>Bacteria</taxon>
        <taxon>Pseudomonadati</taxon>
        <taxon>Pseudomonadota</taxon>
        <taxon>Alphaproteobacteria</taxon>
        <taxon>Rhodobacterales</taxon>
        <taxon>Paracoccaceae</taxon>
        <taxon>Polymorphum</taxon>
    </lineage>
</organism>
<dbReference type="Pfam" id="PF03631">
    <property type="entry name" value="Virul_fac_BrkB"/>
    <property type="match status" value="1"/>
</dbReference>
<dbReference type="Proteomes" id="UP000008130">
    <property type="component" value="Chromosome"/>
</dbReference>
<keyword evidence="2" id="KW-1003">Cell membrane</keyword>
<evidence type="ECO:0000313" key="7">
    <source>
        <dbReference type="EMBL" id="ADZ68884.1"/>
    </source>
</evidence>
<dbReference type="RefSeq" id="WP_013651208.1">
    <property type="nucleotide sequence ID" value="NC_015259.1"/>
</dbReference>
<name>F2J314_POLGS</name>
<dbReference type="AlphaFoldDB" id="F2J314"/>
<keyword evidence="5 6" id="KW-0472">Membrane</keyword>
<dbReference type="OrthoDB" id="7163777at2"/>
<dbReference type="PIRSF" id="PIRSF035875">
    <property type="entry name" value="RNase_BN"/>
    <property type="match status" value="1"/>
</dbReference>
<feature type="transmembrane region" description="Helical" evidence="6">
    <location>
        <begin position="181"/>
        <end position="204"/>
    </location>
</feature>
<keyword evidence="3 6" id="KW-0812">Transmembrane</keyword>
<dbReference type="InterPro" id="IPR017039">
    <property type="entry name" value="Virul_fac_BrkB"/>
</dbReference>
<evidence type="ECO:0000256" key="2">
    <source>
        <dbReference type="ARBA" id="ARBA00022475"/>
    </source>
</evidence>
<dbReference type="GO" id="GO:0005886">
    <property type="term" value="C:plasma membrane"/>
    <property type="evidence" value="ECO:0007669"/>
    <property type="project" value="UniProtKB-SubCell"/>
</dbReference>
<evidence type="ECO:0000256" key="1">
    <source>
        <dbReference type="ARBA" id="ARBA00004651"/>
    </source>
</evidence>
<keyword evidence="4 6" id="KW-1133">Transmembrane helix</keyword>
<dbReference type="eggNOG" id="COG1295">
    <property type="taxonomic scope" value="Bacteria"/>
</dbReference>
<dbReference type="PANTHER" id="PTHR30213">
    <property type="entry name" value="INNER MEMBRANE PROTEIN YHJD"/>
    <property type="match status" value="1"/>
</dbReference>
<dbReference type="PANTHER" id="PTHR30213:SF0">
    <property type="entry name" value="UPF0761 MEMBRANE PROTEIN YIHY"/>
    <property type="match status" value="1"/>
</dbReference>
<proteinExistence type="predicted"/>
<accession>F2J314</accession>
<evidence type="ECO:0000256" key="6">
    <source>
        <dbReference type="SAM" id="Phobius"/>
    </source>
</evidence>
<feature type="transmembrane region" description="Helical" evidence="6">
    <location>
        <begin position="216"/>
        <end position="238"/>
    </location>
</feature>
<feature type="transmembrane region" description="Helical" evidence="6">
    <location>
        <begin position="139"/>
        <end position="169"/>
    </location>
</feature>
<feature type="transmembrane region" description="Helical" evidence="6">
    <location>
        <begin position="95"/>
        <end position="118"/>
    </location>
</feature>
<protein>
    <submittedName>
        <fullName evidence="7">Putative ribonuclease rnase bn (Rbn) transmembrane protein</fullName>
    </submittedName>
</protein>
<feature type="transmembrane region" description="Helical" evidence="6">
    <location>
        <begin position="244"/>
        <end position="268"/>
    </location>
</feature>
<evidence type="ECO:0000256" key="4">
    <source>
        <dbReference type="ARBA" id="ARBA00022989"/>
    </source>
</evidence>
<dbReference type="EMBL" id="CP002568">
    <property type="protein sequence ID" value="ADZ68884.1"/>
    <property type="molecule type" value="Genomic_DNA"/>
</dbReference>
<dbReference type="NCBIfam" id="TIGR00765">
    <property type="entry name" value="yihY_not_rbn"/>
    <property type="match status" value="1"/>
</dbReference>
<evidence type="ECO:0000256" key="3">
    <source>
        <dbReference type="ARBA" id="ARBA00022692"/>
    </source>
</evidence>
<feature type="transmembrane region" description="Helical" evidence="6">
    <location>
        <begin position="33"/>
        <end position="57"/>
    </location>
</feature>
<keyword evidence="8" id="KW-1185">Reference proteome</keyword>
<evidence type="ECO:0000313" key="8">
    <source>
        <dbReference type="Proteomes" id="UP000008130"/>
    </source>
</evidence>